<keyword evidence="1" id="KW-0472">Membrane</keyword>
<dbReference type="Proteomes" id="UP000228809">
    <property type="component" value="Unassembled WGS sequence"/>
</dbReference>
<dbReference type="EMBL" id="PFBJ01000004">
    <property type="protein sequence ID" value="PIT91378.1"/>
    <property type="molecule type" value="Genomic_DNA"/>
</dbReference>
<keyword evidence="1" id="KW-0812">Transmembrane</keyword>
<name>A0A2M6WF07_9BACT</name>
<keyword evidence="1" id="KW-1133">Transmembrane helix</keyword>
<accession>A0A2M6WF07</accession>
<organism evidence="2 3">
    <name type="scientific">Candidatus Kaiserbacteria bacterium CG10_big_fil_rev_8_21_14_0_10_49_17</name>
    <dbReference type="NCBI Taxonomy" id="1974609"/>
    <lineage>
        <taxon>Bacteria</taxon>
        <taxon>Candidatus Kaiseribacteriota</taxon>
    </lineage>
</organism>
<gene>
    <name evidence="2" type="ORF">COU17_01120</name>
</gene>
<comment type="caution">
    <text evidence="2">The sequence shown here is derived from an EMBL/GenBank/DDBJ whole genome shotgun (WGS) entry which is preliminary data.</text>
</comment>
<dbReference type="AlphaFoldDB" id="A0A2M6WF07"/>
<evidence type="ECO:0000256" key="1">
    <source>
        <dbReference type="SAM" id="Phobius"/>
    </source>
</evidence>
<feature type="transmembrane region" description="Helical" evidence="1">
    <location>
        <begin position="43"/>
        <end position="63"/>
    </location>
</feature>
<reference evidence="3" key="1">
    <citation type="submission" date="2017-09" db="EMBL/GenBank/DDBJ databases">
        <title>Depth-based differentiation of microbial function through sediment-hosted aquifers and enrichment of novel symbionts in the deep terrestrial subsurface.</title>
        <authorList>
            <person name="Probst A.J."/>
            <person name="Ladd B."/>
            <person name="Jarett J.K."/>
            <person name="Geller-Mcgrath D.E."/>
            <person name="Sieber C.M.K."/>
            <person name="Emerson J.B."/>
            <person name="Anantharaman K."/>
            <person name="Thomas B.C."/>
            <person name="Malmstrom R."/>
            <person name="Stieglmeier M."/>
            <person name="Klingl A."/>
            <person name="Woyke T."/>
            <person name="Ryan C.M."/>
            <person name="Banfield J.F."/>
        </authorList>
    </citation>
    <scope>NUCLEOTIDE SEQUENCE [LARGE SCALE GENOMIC DNA]</scope>
</reference>
<protein>
    <submittedName>
        <fullName evidence="2">Uncharacterized protein</fullName>
    </submittedName>
</protein>
<sequence length="88" mass="9477">MPPENTESAVEFEEADVFVSPRNSIAGFSITEQLEKLGMSRKVAQGVLLAVALGAVVLTFFIWPRPVAPVDTSTGVVDPVELVEQYGK</sequence>
<proteinExistence type="predicted"/>
<evidence type="ECO:0000313" key="3">
    <source>
        <dbReference type="Proteomes" id="UP000228809"/>
    </source>
</evidence>
<evidence type="ECO:0000313" key="2">
    <source>
        <dbReference type="EMBL" id="PIT91378.1"/>
    </source>
</evidence>